<dbReference type="AlphaFoldDB" id="A0A5C5X8V3"/>
<reference evidence="3 4" key="1">
    <citation type="submission" date="2019-02" db="EMBL/GenBank/DDBJ databases">
        <title>Deep-cultivation of Planctomycetes and their phenomic and genomic characterization uncovers novel biology.</title>
        <authorList>
            <person name="Wiegand S."/>
            <person name="Jogler M."/>
            <person name="Boedeker C."/>
            <person name="Pinto D."/>
            <person name="Vollmers J."/>
            <person name="Rivas-Marin E."/>
            <person name="Kohn T."/>
            <person name="Peeters S.H."/>
            <person name="Heuer A."/>
            <person name="Rast P."/>
            <person name="Oberbeckmann S."/>
            <person name="Bunk B."/>
            <person name="Jeske O."/>
            <person name="Meyerdierks A."/>
            <person name="Storesund J.E."/>
            <person name="Kallscheuer N."/>
            <person name="Luecker S."/>
            <person name="Lage O.M."/>
            <person name="Pohl T."/>
            <person name="Merkel B.J."/>
            <person name="Hornburger P."/>
            <person name="Mueller R.-W."/>
            <person name="Bruemmer F."/>
            <person name="Labrenz M."/>
            <person name="Spormann A.M."/>
            <person name="Op Den Camp H."/>
            <person name="Overmann J."/>
            <person name="Amann R."/>
            <person name="Jetten M.S.M."/>
            <person name="Mascher T."/>
            <person name="Medema M.H."/>
            <person name="Devos D.P."/>
            <person name="Kaster A.-K."/>
            <person name="Ovreas L."/>
            <person name="Rohde M."/>
            <person name="Galperin M.Y."/>
            <person name="Jogler C."/>
        </authorList>
    </citation>
    <scope>NUCLEOTIDE SEQUENCE [LARGE SCALE GENOMIC DNA]</scope>
    <source>
        <strain evidence="3 4">KOR42</strain>
    </source>
</reference>
<dbReference type="InterPro" id="IPR011761">
    <property type="entry name" value="ATP-grasp"/>
</dbReference>
<name>A0A5C5X8V3_9PLAN</name>
<keyword evidence="1" id="KW-0547">Nucleotide-binding</keyword>
<comment type="caution">
    <text evidence="3">The sequence shown here is derived from an EMBL/GenBank/DDBJ whole genome shotgun (WGS) entry which is preliminary data.</text>
</comment>
<dbReference type="Proteomes" id="UP000317243">
    <property type="component" value="Unassembled WGS sequence"/>
</dbReference>
<keyword evidence="1" id="KW-0067">ATP-binding</keyword>
<proteinExistence type="predicted"/>
<keyword evidence="4" id="KW-1185">Reference proteome</keyword>
<gene>
    <name evidence="3" type="ORF">KOR42_19570</name>
</gene>
<feature type="domain" description="ATP-grasp" evidence="2">
    <location>
        <begin position="105"/>
        <end position="289"/>
    </location>
</feature>
<evidence type="ECO:0000313" key="3">
    <source>
        <dbReference type="EMBL" id="TWT58575.1"/>
    </source>
</evidence>
<accession>A0A5C5X8V3</accession>
<dbReference type="InterPro" id="IPR003806">
    <property type="entry name" value="ATP-grasp_PylC-type"/>
</dbReference>
<evidence type="ECO:0000259" key="2">
    <source>
        <dbReference type="PROSITE" id="PS50975"/>
    </source>
</evidence>
<dbReference type="PROSITE" id="PS50975">
    <property type="entry name" value="ATP_GRASP"/>
    <property type="match status" value="1"/>
</dbReference>
<dbReference type="Pfam" id="PF02655">
    <property type="entry name" value="ATP-grasp_3"/>
    <property type="match status" value="1"/>
</dbReference>
<dbReference type="SUPFAM" id="SSF56059">
    <property type="entry name" value="Glutathione synthetase ATP-binding domain-like"/>
    <property type="match status" value="1"/>
</dbReference>
<evidence type="ECO:0000256" key="1">
    <source>
        <dbReference type="PROSITE-ProRule" id="PRU00409"/>
    </source>
</evidence>
<evidence type="ECO:0000313" key="4">
    <source>
        <dbReference type="Proteomes" id="UP000317243"/>
    </source>
</evidence>
<dbReference type="GO" id="GO:0005524">
    <property type="term" value="F:ATP binding"/>
    <property type="evidence" value="ECO:0007669"/>
    <property type="project" value="UniProtKB-UniRule"/>
</dbReference>
<protein>
    <submittedName>
        <fullName evidence="3">Carbamoyl phosphate synthase large subunit</fullName>
    </submittedName>
</protein>
<dbReference type="Gene3D" id="3.30.470.20">
    <property type="entry name" value="ATP-grasp fold, B domain"/>
    <property type="match status" value="1"/>
</dbReference>
<dbReference type="GO" id="GO:0046872">
    <property type="term" value="F:metal ion binding"/>
    <property type="evidence" value="ECO:0007669"/>
    <property type="project" value="InterPro"/>
</dbReference>
<organism evidence="3 4">
    <name type="scientific">Thalassoglobus neptunius</name>
    <dbReference type="NCBI Taxonomy" id="1938619"/>
    <lineage>
        <taxon>Bacteria</taxon>
        <taxon>Pseudomonadati</taxon>
        <taxon>Planctomycetota</taxon>
        <taxon>Planctomycetia</taxon>
        <taxon>Planctomycetales</taxon>
        <taxon>Planctomycetaceae</taxon>
        <taxon>Thalassoglobus</taxon>
    </lineage>
</organism>
<dbReference type="RefSeq" id="WP_197441007.1">
    <property type="nucleotide sequence ID" value="NZ_SIHI01000001.1"/>
</dbReference>
<dbReference type="EMBL" id="SIHI01000001">
    <property type="protein sequence ID" value="TWT58575.1"/>
    <property type="molecule type" value="Genomic_DNA"/>
</dbReference>
<sequence>MIEPTADFILIGASTRAAAYSALRSGLRPDCLDLFGDSDLAQYAHVERVDQYPHDLIKRLSDRPPLPVVYVGGLENYPELLDEISESRTLWGNSSSVVRQARDPKELTEATRLAQVKIPEWRPSSDPPEANGEWLLKPTRRSGGSGIILWTEDARNSEVLNEEHRFERFISGKSYSGIYVAGASTGDVRFVGLTHQLHGEEAANAHDFQWCGNIGPVTLSVELEHKMRRVGNLLKWKLGIVGLFGVDFIVSDDEDVYVLEVNPRYPASLDILEFATCQGLFALHVKCFDDSVETLNWTFQSENEYFGKMVVYAPREMTSNGELVEQVCSFNDYPEFGDIPQAGVKFHQGDPFCTVYAKGSSLEACRDELNARVADLNRRLE</sequence>